<dbReference type="CDD" id="cd08616">
    <property type="entry name" value="PI-PLCXD1c"/>
    <property type="match status" value="1"/>
</dbReference>
<evidence type="ECO:0000313" key="2">
    <source>
        <dbReference type="Ensembl" id="ENSOSUP00000009783.1"/>
    </source>
</evidence>
<reference evidence="2" key="1">
    <citation type="submission" date="2025-08" db="UniProtKB">
        <authorList>
            <consortium name="Ensembl"/>
        </authorList>
    </citation>
    <scope>IDENTIFICATION</scope>
</reference>
<dbReference type="PROSITE" id="PS50007">
    <property type="entry name" value="PIPLC_X_DOMAIN"/>
    <property type="match status" value="1"/>
</dbReference>
<dbReference type="Ensembl" id="ENSOSUT00000010126.1">
    <property type="protein sequence ID" value="ENSOSUP00000009783.1"/>
    <property type="gene ID" value="ENSOSUG00000007156.1"/>
</dbReference>
<organism evidence="2 3">
    <name type="scientific">Otus sunia</name>
    <name type="common">Oriental scops-owl</name>
    <dbReference type="NCBI Taxonomy" id="257818"/>
    <lineage>
        <taxon>Eukaryota</taxon>
        <taxon>Metazoa</taxon>
        <taxon>Chordata</taxon>
        <taxon>Craniata</taxon>
        <taxon>Vertebrata</taxon>
        <taxon>Euteleostomi</taxon>
        <taxon>Archelosauria</taxon>
        <taxon>Archosauria</taxon>
        <taxon>Dinosauria</taxon>
        <taxon>Saurischia</taxon>
        <taxon>Theropoda</taxon>
        <taxon>Coelurosauria</taxon>
        <taxon>Aves</taxon>
        <taxon>Neognathae</taxon>
        <taxon>Neoaves</taxon>
        <taxon>Telluraves</taxon>
        <taxon>Strigiformes</taxon>
        <taxon>Strigidae</taxon>
        <taxon>Otus</taxon>
    </lineage>
</organism>
<dbReference type="PANTHER" id="PTHR13593:SF32">
    <property type="entry name" value="PI-PLC X DOMAIN-CONTAINING PROTEIN 2"/>
    <property type="match status" value="1"/>
</dbReference>
<dbReference type="SUPFAM" id="SSF51695">
    <property type="entry name" value="PLC-like phosphodiesterases"/>
    <property type="match status" value="1"/>
</dbReference>
<dbReference type="GO" id="GO:0006629">
    <property type="term" value="P:lipid metabolic process"/>
    <property type="evidence" value="ECO:0007669"/>
    <property type="project" value="InterPro"/>
</dbReference>
<protein>
    <submittedName>
        <fullName evidence="2">Phosphatidylinositol specific phospholipase C X domain containing 2</fullName>
    </submittedName>
</protein>
<dbReference type="InterPro" id="IPR017946">
    <property type="entry name" value="PLC-like_Pdiesterase_TIM-brl"/>
</dbReference>
<reference evidence="2" key="2">
    <citation type="submission" date="2025-09" db="UniProtKB">
        <authorList>
            <consortium name="Ensembl"/>
        </authorList>
    </citation>
    <scope>IDENTIFICATION</scope>
</reference>
<dbReference type="Proteomes" id="UP000694552">
    <property type="component" value="Unplaced"/>
</dbReference>
<dbReference type="AlphaFoldDB" id="A0A8C8AVW8"/>
<evidence type="ECO:0000313" key="3">
    <source>
        <dbReference type="Proteomes" id="UP000694552"/>
    </source>
</evidence>
<keyword evidence="3" id="KW-1185">Reference proteome</keyword>
<sequence length="318" mass="36857">MCEEQGSNIKADWMGSLPAALRSYPLSNLAIPGSHDSFSYWVDEKSPVGPDQATAIKRLARISLVKKIMKKWSVTQNLTFKEQLEGGIRYFDLRVSSKPEELGQEIYFIHGLFGIKVWDGLKEINTFLEQHPKEVVFLDFNHFYAMDDSHHFFLISRIRSAFGSKLCSAECVEYVTLQYMWEKKHQVLIFYHYPLYREYAFLWPGYKMPAPWANTTNVHELLQFLETTLEERSRYGTFHVSQAILTPRGRASFKMFDSLYFPFFRNLPMILNWVKAQKPGVRGVNIITSDFVELDDFAATVIALNDLLLEEDETATTS</sequence>
<name>A0A8C8AVW8_9STRI</name>
<dbReference type="Gene3D" id="3.20.20.190">
    <property type="entry name" value="Phosphatidylinositol (PI) phosphodiesterase"/>
    <property type="match status" value="1"/>
</dbReference>
<feature type="domain" description="Phosphatidylinositol-specific phospholipase C X" evidence="1">
    <location>
        <begin position="23"/>
        <end position="192"/>
    </location>
</feature>
<accession>A0A8C8AVW8</accession>
<proteinExistence type="predicted"/>
<evidence type="ECO:0000259" key="1">
    <source>
        <dbReference type="SMART" id="SM00148"/>
    </source>
</evidence>
<dbReference type="PANTHER" id="PTHR13593">
    <property type="match status" value="1"/>
</dbReference>
<dbReference type="InterPro" id="IPR042158">
    <property type="entry name" value="PLCXD1/2/3"/>
</dbReference>
<dbReference type="GO" id="GO:0008081">
    <property type="term" value="F:phosphoric diester hydrolase activity"/>
    <property type="evidence" value="ECO:0007669"/>
    <property type="project" value="InterPro"/>
</dbReference>
<dbReference type="InterPro" id="IPR051057">
    <property type="entry name" value="PI-PLC_domain"/>
</dbReference>
<dbReference type="InterPro" id="IPR000909">
    <property type="entry name" value="PLipase_C_PInositol-sp_X_dom"/>
</dbReference>
<dbReference type="SMART" id="SM00148">
    <property type="entry name" value="PLCXc"/>
    <property type="match status" value="1"/>
</dbReference>